<feature type="domain" description="HTH luxR-type" evidence="2">
    <location>
        <begin position="553"/>
        <end position="618"/>
    </location>
</feature>
<dbReference type="Pfam" id="PF00196">
    <property type="entry name" value="GerE"/>
    <property type="match status" value="1"/>
</dbReference>
<accession>A0A7G1KM27</accession>
<evidence type="ECO:0000259" key="2">
    <source>
        <dbReference type="PROSITE" id="PS50043"/>
    </source>
</evidence>
<evidence type="ECO:0000313" key="4">
    <source>
        <dbReference type="Proteomes" id="UP000516173"/>
    </source>
</evidence>
<evidence type="ECO:0000313" key="3">
    <source>
        <dbReference type="EMBL" id="BCK56252.1"/>
    </source>
</evidence>
<dbReference type="PROSITE" id="PS50043">
    <property type="entry name" value="HTH_LUXR_2"/>
    <property type="match status" value="1"/>
</dbReference>
<protein>
    <recommendedName>
        <fullName evidence="2">HTH luxR-type domain-containing protein</fullName>
    </recommendedName>
</protein>
<sequence length="621" mass="67523">MISSLERFDLLDDLINDDGATIVFRHPLIRAAIYHGATPTDRRDAHRALASAIAREGGGSARRAWHLGQAVEGCDDSIAEELEQAAHDAGRSSTATAATLLTRAVELSTPGLRRSRRQFIAALAWWRSGYFGRALALLDGIDVDNAQDETLHVQITVLRASLELQVGRPADALEMLRPIVGQAMDTGTTQAIPVLILLGEASTCADEVDAYCAIEDAANRLLTTGGSIGAVLGRLLRGAYRVRKGKNAEVLATDLDAADQLTNPGLLCWASEVMWWLGERDKGRHLSRLSVQLSRSLGDAVYLTWALARVVSDDLSSGRFDSSATLAEEGRDIADGTGQINASLSFRAALASVAALRGDQTRAQTLAREVLDDALPRGMMSAVIIARRALGLLDLAAGRPDEALAQFRTVDDGTYLGPAIANVPELIEAAVQTRQPDLAAEPLRLYTRWADATNGPELRALAARCRALVASPAVADREFSHALELHQIGNQPLETARTHLLYGQHLRRQRRQSEARAPLRAAYQTFRALGATGWAERARHELRAAGEGTRLHISHRPVRLTEQEREIVNAVADGLTNRDIAAQMFLSPRTIDYHLRKIYKKIGVSSRAELIHIILDDGSNE</sequence>
<dbReference type="InterPro" id="IPR039420">
    <property type="entry name" value="WalR-like"/>
</dbReference>
<name>A0A7G1KM27_9NOCA</name>
<dbReference type="KEGG" id="nwl:NWFMUON74_40240"/>
<dbReference type="PRINTS" id="PR00038">
    <property type="entry name" value="HTHLUXR"/>
</dbReference>
<dbReference type="SMART" id="SM00421">
    <property type="entry name" value="HTH_LUXR"/>
    <property type="match status" value="1"/>
</dbReference>
<dbReference type="PANTHER" id="PTHR43214">
    <property type="entry name" value="TWO-COMPONENT RESPONSE REGULATOR"/>
    <property type="match status" value="1"/>
</dbReference>
<dbReference type="AlphaFoldDB" id="A0A7G1KM27"/>
<dbReference type="CDD" id="cd06170">
    <property type="entry name" value="LuxR_C_like"/>
    <property type="match status" value="1"/>
</dbReference>
<organism evidence="3 4">
    <name type="scientific">Nocardia wallacei</name>
    <dbReference type="NCBI Taxonomy" id="480035"/>
    <lineage>
        <taxon>Bacteria</taxon>
        <taxon>Bacillati</taxon>
        <taxon>Actinomycetota</taxon>
        <taxon>Actinomycetes</taxon>
        <taxon>Mycobacteriales</taxon>
        <taxon>Nocardiaceae</taxon>
        <taxon>Nocardia</taxon>
    </lineage>
</organism>
<dbReference type="InterPro" id="IPR036388">
    <property type="entry name" value="WH-like_DNA-bd_sf"/>
</dbReference>
<dbReference type="Gene3D" id="1.10.10.10">
    <property type="entry name" value="Winged helix-like DNA-binding domain superfamily/Winged helix DNA-binding domain"/>
    <property type="match status" value="1"/>
</dbReference>
<dbReference type="EMBL" id="AP023396">
    <property type="protein sequence ID" value="BCK56252.1"/>
    <property type="molecule type" value="Genomic_DNA"/>
</dbReference>
<keyword evidence="4" id="KW-1185">Reference proteome</keyword>
<dbReference type="PANTHER" id="PTHR43214:SF42">
    <property type="entry name" value="TRANSCRIPTIONAL REGULATORY PROTEIN DESR"/>
    <property type="match status" value="1"/>
</dbReference>
<reference evidence="3 4" key="1">
    <citation type="submission" date="2020-08" db="EMBL/GenBank/DDBJ databases">
        <title>Genome Sequencing of Nocardia wallacei strain FMUON74 and assembly.</title>
        <authorList>
            <person name="Toyokawa M."/>
            <person name="Uesaka K."/>
        </authorList>
    </citation>
    <scope>NUCLEOTIDE SEQUENCE [LARGE SCALE GENOMIC DNA]</scope>
    <source>
        <strain evidence="3 4">FMUON74</strain>
    </source>
</reference>
<dbReference type="InterPro" id="IPR000792">
    <property type="entry name" value="Tscrpt_reg_LuxR_C"/>
</dbReference>
<dbReference type="GO" id="GO:0003677">
    <property type="term" value="F:DNA binding"/>
    <property type="evidence" value="ECO:0007669"/>
    <property type="project" value="UniProtKB-KW"/>
</dbReference>
<proteinExistence type="predicted"/>
<dbReference type="Proteomes" id="UP000516173">
    <property type="component" value="Chromosome"/>
</dbReference>
<keyword evidence="1" id="KW-0238">DNA-binding</keyword>
<dbReference type="GO" id="GO:0006355">
    <property type="term" value="P:regulation of DNA-templated transcription"/>
    <property type="evidence" value="ECO:0007669"/>
    <property type="project" value="InterPro"/>
</dbReference>
<evidence type="ECO:0000256" key="1">
    <source>
        <dbReference type="ARBA" id="ARBA00023125"/>
    </source>
</evidence>
<dbReference type="SUPFAM" id="SSF46894">
    <property type="entry name" value="C-terminal effector domain of the bipartite response regulators"/>
    <property type="match status" value="1"/>
</dbReference>
<gene>
    <name evidence="3" type="ORF">NWFMUON74_40240</name>
</gene>
<dbReference type="InterPro" id="IPR016032">
    <property type="entry name" value="Sig_transdc_resp-reg_C-effctor"/>
</dbReference>